<dbReference type="SUPFAM" id="SSF52374">
    <property type="entry name" value="Nucleotidylyl transferase"/>
    <property type="match status" value="1"/>
</dbReference>
<keyword evidence="6 10" id="KW-0067">ATP-binding</keyword>
<dbReference type="HAMAP" id="MF_02003">
    <property type="entry name" value="Ile_tRNA_synth_type2"/>
    <property type="match status" value="1"/>
</dbReference>
<dbReference type="SUPFAM" id="SSF50677">
    <property type="entry name" value="ValRS/IleRS/LeuRS editing domain"/>
    <property type="match status" value="1"/>
</dbReference>
<dbReference type="Gene3D" id="3.90.740.10">
    <property type="entry name" value="Valyl/Leucyl/Isoleucyl-tRNA synthetase, editing domain"/>
    <property type="match status" value="1"/>
</dbReference>
<proteinExistence type="inferred from homology"/>
<evidence type="ECO:0000256" key="6">
    <source>
        <dbReference type="ARBA" id="ARBA00022840"/>
    </source>
</evidence>
<evidence type="ECO:0000256" key="4">
    <source>
        <dbReference type="ARBA" id="ARBA00022741"/>
    </source>
</evidence>
<dbReference type="Gene3D" id="1.10.730.10">
    <property type="entry name" value="Isoleucyl-tRNA Synthetase, Domain 1"/>
    <property type="match status" value="1"/>
</dbReference>
<dbReference type="GO" id="GO:0004822">
    <property type="term" value="F:isoleucine-tRNA ligase activity"/>
    <property type="evidence" value="ECO:0007669"/>
    <property type="project" value="UniProtKB-UniRule"/>
</dbReference>
<dbReference type="HOGENOM" id="CLU_001493_1_1_2"/>
<dbReference type="EC" id="6.1.1.5" evidence="10"/>
<evidence type="ECO:0000256" key="1">
    <source>
        <dbReference type="ARBA" id="ARBA00022490"/>
    </source>
</evidence>
<dbReference type="PROSITE" id="PS00178">
    <property type="entry name" value="AA_TRNA_LIGASE_I"/>
    <property type="match status" value="1"/>
</dbReference>
<protein>
    <recommendedName>
        <fullName evidence="10">Isoleucine--tRNA ligase</fullName>
        <ecNumber evidence="10">6.1.1.5</ecNumber>
    </recommendedName>
    <alternativeName>
        <fullName evidence="10">Isoleucyl-tRNA synthetase</fullName>
        <shortName evidence="10">IleRS</shortName>
    </alternativeName>
</protein>
<evidence type="ECO:0000256" key="10">
    <source>
        <dbReference type="HAMAP-Rule" id="MF_02003"/>
    </source>
</evidence>
<dbReference type="AlphaFoldDB" id="F0T7R9"/>
<reference evidence="14" key="1">
    <citation type="submission" date="2011-02" db="EMBL/GenBank/DDBJ databases">
        <title>Complete sequence of Methanobacterium sp. AL-21.</title>
        <authorList>
            <consortium name="US DOE Joint Genome Institute"/>
            <person name="Lucas S."/>
            <person name="Copeland A."/>
            <person name="Lapidus A."/>
            <person name="Cheng J.-F."/>
            <person name="Goodwin L."/>
            <person name="Pitluck S."/>
            <person name="Chertkov O."/>
            <person name="Detter J.C."/>
            <person name="Han C."/>
            <person name="Tapia R."/>
            <person name="Land M."/>
            <person name="Hauser L."/>
            <person name="Kyrpides N."/>
            <person name="Ivanova N."/>
            <person name="Mikhailova N."/>
            <person name="Pagani I."/>
            <person name="Cadillo-Quiroz H."/>
            <person name="Imachi H."/>
            <person name="Zinder S."/>
            <person name="Liu W."/>
            <person name="Woyke T."/>
        </authorList>
    </citation>
    <scope>NUCLEOTIDE SEQUENCE [LARGE SCALE GENOMIC DNA]</scope>
    <source>
        <strain evidence="14">AL-21</strain>
    </source>
</reference>
<feature type="domain" description="Methionyl/Valyl/Leucyl/Isoleucyl-tRNA synthetase anticodon-binding" evidence="12">
    <location>
        <begin position="695"/>
        <end position="846"/>
    </location>
</feature>
<reference evidence="13 14" key="2">
    <citation type="journal article" date="2014" name="Int. J. Syst. Evol. Microbiol.">
        <title>Methanobacterium paludis sp. nov. and a novel strain of Methanobacterium lacus isolated from northern peatlands.</title>
        <authorList>
            <person name="Cadillo-Quiroz H."/>
            <person name="Brauer S.L."/>
            <person name="Goodson N."/>
            <person name="Yavitt J.B."/>
            <person name="Zinder S.H."/>
        </authorList>
    </citation>
    <scope>NUCLEOTIDE SEQUENCE [LARGE SCALE GENOMIC DNA]</scope>
    <source>
        <strain evidence="13 14">AL-21</strain>
    </source>
</reference>
<comment type="similarity">
    <text evidence="10">Belongs to the class-I aminoacyl-tRNA synthetase family. IleS type 2 subfamily.</text>
</comment>
<comment type="subunit">
    <text evidence="10">Monomer.</text>
</comment>
<dbReference type="FunFam" id="3.40.50.620:FF:000286">
    <property type="entry name" value="Isoleucine--tRNA ligase"/>
    <property type="match status" value="1"/>
</dbReference>
<evidence type="ECO:0000256" key="8">
    <source>
        <dbReference type="ARBA" id="ARBA00023146"/>
    </source>
</evidence>
<gene>
    <name evidence="10" type="primary">ileS</name>
    <name evidence="13" type="ordered locus">Metbo_0154</name>
</gene>
<dbReference type="GO" id="GO:0008270">
    <property type="term" value="F:zinc ion binding"/>
    <property type="evidence" value="ECO:0007669"/>
    <property type="project" value="UniProtKB-UniRule"/>
</dbReference>
<evidence type="ECO:0000256" key="2">
    <source>
        <dbReference type="ARBA" id="ARBA00022598"/>
    </source>
</evidence>
<dbReference type="SUPFAM" id="SSF47323">
    <property type="entry name" value="Anticodon-binding domain of a subclass of class I aminoacyl-tRNA synthetases"/>
    <property type="match status" value="2"/>
</dbReference>
<dbReference type="RefSeq" id="WP_013643757.1">
    <property type="nucleotide sequence ID" value="NC_015216.1"/>
</dbReference>
<evidence type="ECO:0000313" key="14">
    <source>
        <dbReference type="Proteomes" id="UP000007490"/>
    </source>
</evidence>
<dbReference type="KEGG" id="mel:Metbo_0154"/>
<dbReference type="EMBL" id="CP002551">
    <property type="protein sequence ID" value="ADZ08406.1"/>
    <property type="molecule type" value="Genomic_DNA"/>
</dbReference>
<dbReference type="InterPro" id="IPR009080">
    <property type="entry name" value="tRNAsynth_Ia_anticodon-bd"/>
</dbReference>
<accession>F0T7R9</accession>
<dbReference type="OrthoDB" id="30823at2157"/>
<dbReference type="CDD" id="cd00818">
    <property type="entry name" value="IleRS_core"/>
    <property type="match status" value="1"/>
</dbReference>
<dbReference type="Pfam" id="PF00133">
    <property type="entry name" value="tRNA-synt_1"/>
    <property type="match status" value="1"/>
</dbReference>
<comment type="function">
    <text evidence="10">Catalyzes the attachment of isoleucine to tRNA(Ile). As IleRS can inadvertently accommodate and process structurally similar amino acids such as valine, to avoid such errors it has two additional distinct tRNA(Ile)-dependent editing activities. One activity is designated as 'pretransfer' editing and involves the hydrolysis of activated Val-AMP. The other activity is designated 'posttransfer' editing and involves deacylation of mischarged Val-tRNA(Ile).</text>
</comment>
<feature type="short sequence motif" description="'KMSKS' region" evidence="10">
    <location>
        <begin position="609"/>
        <end position="613"/>
    </location>
</feature>
<feature type="binding site" evidence="10">
    <location>
        <position position="612"/>
    </location>
    <ligand>
        <name>ATP</name>
        <dbReference type="ChEBI" id="CHEBI:30616"/>
    </ligand>
</feature>
<dbReference type="PANTHER" id="PTHR42780">
    <property type="entry name" value="SOLEUCYL-TRNA SYNTHETASE"/>
    <property type="match status" value="1"/>
</dbReference>
<dbReference type="InterPro" id="IPR002300">
    <property type="entry name" value="aa-tRNA-synth_Ia"/>
</dbReference>
<evidence type="ECO:0000313" key="13">
    <source>
        <dbReference type="EMBL" id="ADZ08406.1"/>
    </source>
</evidence>
<dbReference type="InterPro" id="IPR009008">
    <property type="entry name" value="Val/Leu/Ile-tRNA-synth_edit"/>
</dbReference>
<dbReference type="CDD" id="cd07961">
    <property type="entry name" value="Anticodon_Ia_Ile_ABEc"/>
    <property type="match status" value="1"/>
</dbReference>
<dbReference type="InterPro" id="IPR013155">
    <property type="entry name" value="M/V/L/I-tRNA-synth_anticd-bd"/>
</dbReference>
<dbReference type="Proteomes" id="UP000007490">
    <property type="component" value="Chromosome"/>
</dbReference>
<sequence>MPIEEAKRSYEPKIIEENVQTFWDQRKIYERTKKMRENKPKYSFLDGPPYCSGKIHLGTAWNKIIKDTYLRYKSMEGFNIRRQAGWDTHGLPIEHKVEGLLGLKSKKEIEETIGIENFVNKCKEFAIENKGLMTKQFEMLGVWMDWDNPYVTFDTKYMESSWWTLKKAYEKDLLIKDKRVITWCPRCETALAMAEIDYEDKEDPSIYVKFPLMTQESSDYTIYILVWTTTPWTLPANMAVSVHPDFDYAYVKVGSDVYIMAEALVESVFNNSENDCDCGCDDDTTYEILKVVKGSELEGLTYKHPLVDEVPVQKGFKHTIVPGDHVMLTEGTGCVHTAPGHGPDDFEIGKKYGMPIFCPVDEAGLFMEDAGKYQGEFVKDADQEIIADLESHNLLLKATTIKHRYGFCWRCKTPIIYLATKQWFLKITDIKDKMLSELDKVEWVPSWAGENRFRNWVENARDWTISRQRYWGIPIPIWECEDCGEITVVGSISELKERLIEGKLDGDFIHRPHVDEIRIGCECGGKMKRVPDVLDVWIDSGVAGWAALHYPEETELFDEWYPYDFITEGHDQTRGWFYSQLGCGVITNDSTPYKKVLMHGFTLDEEGKKMSKSLGNVVEPEEVIELYGADVLRFYLLWGNKPWEDLKFVWDELKNVNKMFNILWNVYVFSTTYMSIDNFDPTAYTPEDVKLRDEDLWITSRANSLAKEVTESLDSLHFHKATRAINHFILEDLSRWYIRLIRGRTWIEKDDPDKLGAYYSLYYALRLLIVTMSPIVPHITEDIYQNLVRSVEMDALESIHMEDWSYNEELIDVELESNMEVVREIIEACARARDAARYKLRWPVKEIVIVSEDKKVLSAAQSLKGVIMEQANTKDVVSSNKFENLSINASPNMKTLGPKLRQDVPKVAAKLASASGSEILEILGSDGVYKVELDDRTVELSEEDIVFETELPDNIASSDFEGGNVFVNTELTPEILSEAMSRELIRRVQDMRKDLDLDVEANIDVYVECDPEFKELITSFMEFISNEVRAEKFIFEQAEGDYKKEWKIEEYELQIAIKTL</sequence>
<dbReference type="GO" id="GO:0000049">
    <property type="term" value="F:tRNA binding"/>
    <property type="evidence" value="ECO:0007669"/>
    <property type="project" value="InterPro"/>
</dbReference>
<dbReference type="InterPro" id="IPR001412">
    <property type="entry name" value="aa-tRNA-synth_I_CS"/>
</dbReference>
<keyword evidence="4 10" id="KW-0547">Nucleotide-binding</keyword>
<keyword evidence="1 10" id="KW-0963">Cytoplasm</keyword>
<dbReference type="InterPro" id="IPR033709">
    <property type="entry name" value="Anticodon_Ile_ABEc"/>
</dbReference>
<evidence type="ECO:0000256" key="7">
    <source>
        <dbReference type="ARBA" id="ARBA00022917"/>
    </source>
</evidence>
<evidence type="ECO:0000256" key="3">
    <source>
        <dbReference type="ARBA" id="ARBA00022723"/>
    </source>
</evidence>
<evidence type="ECO:0000259" key="11">
    <source>
        <dbReference type="Pfam" id="PF00133"/>
    </source>
</evidence>
<dbReference type="InterPro" id="IPR023586">
    <property type="entry name" value="Ile-tRNA-ligase_type2"/>
</dbReference>
<dbReference type="PRINTS" id="PR00984">
    <property type="entry name" value="TRNASYNTHILE"/>
</dbReference>
<dbReference type="GO" id="GO:0002161">
    <property type="term" value="F:aminoacyl-tRNA deacylase activity"/>
    <property type="evidence" value="ECO:0007669"/>
    <property type="project" value="InterPro"/>
</dbReference>
<dbReference type="STRING" id="877455.Metbo_0154"/>
<comment type="subcellular location">
    <subcellularLocation>
        <location evidence="10">Cytoplasm</location>
    </subcellularLocation>
</comment>
<organism evidence="13 14">
    <name type="scientific">Methanobacterium lacus (strain AL-21)</name>
    <dbReference type="NCBI Taxonomy" id="877455"/>
    <lineage>
        <taxon>Archaea</taxon>
        <taxon>Methanobacteriati</taxon>
        <taxon>Methanobacteriota</taxon>
        <taxon>Methanomada group</taxon>
        <taxon>Methanobacteria</taxon>
        <taxon>Methanobacteriales</taxon>
        <taxon>Methanobacteriaceae</taxon>
        <taxon>Methanobacterium</taxon>
    </lineage>
</organism>
<comment type="cofactor">
    <cofactor evidence="10">
        <name>Zn(2+)</name>
        <dbReference type="ChEBI" id="CHEBI:29105"/>
    </cofactor>
</comment>
<keyword evidence="5 10" id="KW-0862">Zinc</keyword>
<dbReference type="GO" id="GO:0005524">
    <property type="term" value="F:ATP binding"/>
    <property type="evidence" value="ECO:0007669"/>
    <property type="project" value="UniProtKB-UniRule"/>
</dbReference>
<comment type="catalytic activity">
    <reaction evidence="9 10">
        <text>tRNA(Ile) + L-isoleucine + ATP = L-isoleucyl-tRNA(Ile) + AMP + diphosphate</text>
        <dbReference type="Rhea" id="RHEA:11060"/>
        <dbReference type="Rhea" id="RHEA-COMP:9666"/>
        <dbReference type="Rhea" id="RHEA-COMP:9695"/>
        <dbReference type="ChEBI" id="CHEBI:30616"/>
        <dbReference type="ChEBI" id="CHEBI:33019"/>
        <dbReference type="ChEBI" id="CHEBI:58045"/>
        <dbReference type="ChEBI" id="CHEBI:78442"/>
        <dbReference type="ChEBI" id="CHEBI:78528"/>
        <dbReference type="ChEBI" id="CHEBI:456215"/>
        <dbReference type="EC" id="6.1.1.5"/>
    </reaction>
</comment>
<evidence type="ECO:0000259" key="12">
    <source>
        <dbReference type="Pfam" id="PF08264"/>
    </source>
</evidence>
<dbReference type="PANTHER" id="PTHR42780:SF1">
    <property type="entry name" value="ISOLEUCINE--TRNA LIGASE, CYTOPLASMIC"/>
    <property type="match status" value="1"/>
</dbReference>
<keyword evidence="14" id="KW-1185">Reference proteome</keyword>
<dbReference type="InterPro" id="IPR014729">
    <property type="entry name" value="Rossmann-like_a/b/a_fold"/>
</dbReference>
<evidence type="ECO:0000256" key="9">
    <source>
        <dbReference type="ARBA" id="ARBA00048359"/>
    </source>
</evidence>
<dbReference type="GO" id="GO:0006428">
    <property type="term" value="P:isoleucyl-tRNA aminoacylation"/>
    <property type="evidence" value="ECO:0007669"/>
    <property type="project" value="UniProtKB-UniRule"/>
</dbReference>
<dbReference type="Pfam" id="PF08264">
    <property type="entry name" value="Anticodon_1"/>
    <property type="match status" value="1"/>
</dbReference>
<dbReference type="NCBIfam" id="TIGR00392">
    <property type="entry name" value="ileS"/>
    <property type="match status" value="1"/>
</dbReference>
<feature type="domain" description="Aminoacyl-tRNA synthetase class Ia" evidence="11">
    <location>
        <begin position="19"/>
        <end position="645"/>
    </location>
</feature>
<dbReference type="InterPro" id="IPR002301">
    <property type="entry name" value="Ile-tRNA-ligase"/>
</dbReference>
<dbReference type="GO" id="GO:0005737">
    <property type="term" value="C:cytoplasm"/>
    <property type="evidence" value="ECO:0007669"/>
    <property type="project" value="UniProtKB-SubCell"/>
</dbReference>
<keyword evidence="8 10" id="KW-0030">Aminoacyl-tRNA synthetase</keyword>
<comment type="domain">
    <text evidence="10">IleRS has two distinct active sites: one for aminoacylation and one for editing. The misactivated valine is translocated from the active site to the editing site, which sterically excludes the correctly activated isoleucine. The single editing site contains two valyl binding pockets, one specific for each substrate (Val-AMP or Val-tRNA(Ile)).</text>
</comment>
<name>F0T7R9_METLA</name>
<keyword evidence="3 10" id="KW-0479">Metal-binding</keyword>
<feature type="short sequence motif" description="'HIGH' region" evidence="10">
    <location>
        <begin position="49"/>
        <end position="59"/>
    </location>
</feature>
<keyword evidence="7 10" id="KW-0648">Protein biosynthesis</keyword>
<dbReference type="GeneID" id="10276580"/>
<evidence type="ECO:0000256" key="5">
    <source>
        <dbReference type="ARBA" id="ARBA00022833"/>
    </source>
</evidence>
<dbReference type="Pfam" id="PF19302">
    <property type="entry name" value="DUF5915"/>
    <property type="match status" value="1"/>
</dbReference>
<dbReference type="Gene3D" id="3.40.50.620">
    <property type="entry name" value="HUPs"/>
    <property type="match status" value="2"/>
</dbReference>
<dbReference type="eggNOG" id="arCOG00807">
    <property type="taxonomic scope" value="Archaea"/>
</dbReference>
<keyword evidence="2 10" id="KW-0436">Ligase</keyword>